<evidence type="ECO:0000313" key="2">
    <source>
        <dbReference type="EMBL" id="PLB35457.1"/>
    </source>
</evidence>
<gene>
    <name evidence="2" type="ORF">BDW47DRAFT_62344</name>
</gene>
<dbReference type="Proteomes" id="UP000234585">
    <property type="component" value="Unassembled WGS sequence"/>
</dbReference>
<dbReference type="EMBL" id="KZ559162">
    <property type="protein sequence ID" value="PLB35457.1"/>
    <property type="molecule type" value="Genomic_DNA"/>
</dbReference>
<dbReference type="GeneID" id="36526620"/>
<accession>A0A2I2F487</accession>
<evidence type="ECO:0000313" key="3">
    <source>
        <dbReference type="Proteomes" id="UP000234585"/>
    </source>
</evidence>
<proteinExistence type="predicted"/>
<reference evidence="2 3" key="1">
    <citation type="submission" date="2017-12" db="EMBL/GenBank/DDBJ databases">
        <authorList>
            <consortium name="DOE Joint Genome Institute"/>
            <person name="Haridas S."/>
            <person name="Kjaerbolling I."/>
            <person name="Vesth T.C."/>
            <person name="Frisvad J.C."/>
            <person name="Nybo J.L."/>
            <person name="Theobald S."/>
            <person name="Kuo A."/>
            <person name="Bowyer P."/>
            <person name="Matsuda Y."/>
            <person name="Mondo S."/>
            <person name="Lyhne E.K."/>
            <person name="Kogle M.E."/>
            <person name="Clum A."/>
            <person name="Lipzen A."/>
            <person name="Salamov A."/>
            <person name="Ngan C.Y."/>
            <person name="Daum C."/>
            <person name="Chiniquy J."/>
            <person name="Barry K."/>
            <person name="LaButti K."/>
            <person name="Simmons B.A."/>
            <person name="Magnuson J.K."/>
            <person name="Mortensen U.H."/>
            <person name="Larsen T.O."/>
            <person name="Grigoriev I.V."/>
            <person name="Baker S.E."/>
            <person name="Andersen M.R."/>
            <person name="Nordberg H.P."/>
            <person name="Cantor M.N."/>
            <person name="Hua S.X."/>
        </authorList>
    </citation>
    <scope>NUCLEOTIDE SEQUENCE [LARGE SCALE GENOMIC DNA]</scope>
    <source>
        <strain evidence="2 3">CBS 102.13</strain>
    </source>
</reference>
<protein>
    <submittedName>
        <fullName evidence="2">Uncharacterized protein</fullName>
    </submittedName>
</protein>
<dbReference type="RefSeq" id="XP_024669469.1">
    <property type="nucleotide sequence ID" value="XM_024819460.1"/>
</dbReference>
<evidence type="ECO:0000256" key="1">
    <source>
        <dbReference type="SAM" id="Phobius"/>
    </source>
</evidence>
<keyword evidence="1" id="KW-0812">Transmembrane</keyword>
<keyword evidence="1" id="KW-1133">Transmembrane helix</keyword>
<organism evidence="2 3">
    <name type="scientific">Aspergillus candidus</name>
    <dbReference type="NCBI Taxonomy" id="41067"/>
    <lineage>
        <taxon>Eukaryota</taxon>
        <taxon>Fungi</taxon>
        <taxon>Dikarya</taxon>
        <taxon>Ascomycota</taxon>
        <taxon>Pezizomycotina</taxon>
        <taxon>Eurotiomycetes</taxon>
        <taxon>Eurotiomycetidae</taxon>
        <taxon>Eurotiales</taxon>
        <taxon>Aspergillaceae</taxon>
        <taxon>Aspergillus</taxon>
        <taxon>Aspergillus subgen. Circumdati</taxon>
    </lineage>
</organism>
<keyword evidence="3" id="KW-1185">Reference proteome</keyword>
<keyword evidence="1" id="KW-0472">Membrane</keyword>
<name>A0A2I2F487_ASPCN</name>
<sequence length="81" mass="9749">MIFIILLLFFLGSGFVFSFLYHFSVLFFSQFPNLFFFFFFFIIVETDRVLPVMFRMTLWTRGRVEYSTGVHCIFLPTWTAS</sequence>
<dbReference type="AlphaFoldDB" id="A0A2I2F487"/>
<feature type="transmembrane region" description="Helical" evidence="1">
    <location>
        <begin position="34"/>
        <end position="54"/>
    </location>
</feature>